<dbReference type="OrthoDB" id="2195552at2759"/>
<dbReference type="Proteomes" id="UP000030655">
    <property type="component" value="Unassembled WGS sequence"/>
</dbReference>
<protein>
    <submittedName>
        <fullName evidence="1">Uncharacterized protein</fullName>
    </submittedName>
</protein>
<sequence>MLYQPITLEEFLIKSENLAIIHYLMEINLLKRNYQYKICNIASNLVKFWIKCIRFPRGESNTLDPKFSKNIDKHAWRCLNPNCGNYKNYFSIRIESFFINFKLSLKDVLKVAIRYACRQQMISITKSIEFSEKIVQSIINKLVLLMPVTDFSFNCLETRNL</sequence>
<evidence type="ECO:0000313" key="1">
    <source>
        <dbReference type="EMBL" id="KCZ79759.1"/>
    </source>
</evidence>
<dbReference type="HOGENOM" id="CLU_044348_9_2_1"/>
<name>A0A059EYD6_9MICR</name>
<keyword evidence="2" id="KW-1185">Reference proteome</keyword>
<accession>A0A059EYD6</accession>
<organism evidence="1 2">
    <name type="scientific">Anncaliia algerae PRA339</name>
    <dbReference type="NCBI Taxonomy" id="1288291"/>
    <lineage>
        <taxon>Eukaryota</taxon>
        <taxon>Fungi</taxon>
        <taxon>Fungi incertae sedis</taxon>
        <taxon>Microsporidia</taxon>
        <taxon>Tubulinosematoidea</taxon>
        <taxon>Tubulinosematidae</taxon>
        <taxon>Anncaliia</taxon>
    </lineage>
</organism>
<reference evidence="2" key="1">
    <citation type="submission" date="2013-02" db="EMBL/GenBank/DDBJ databases">
        <authorList>
            <consortium name="The Broad Institute Genome Sequencing Platform"/>
            <person name="Cuomo C."/>
            <person name="Becnel J."/>
            <person name="Sanscrainte N."/>
            <person name="Walker B."/>
            <person name="Young S.K."/>
            <person name="Zeng Q."/>
            <person name="Gargeya S."/>
            <person name="Fitzgerald M."/>
            <person name="Haas B."/>
            <person name="Abouelleil A."/>
            <person name="Alvarado L."/>
            <person name="Arachchi H.M."/>
            <person name="Berlin A.M."/>
            <person name="Chapman S.B."/>
            <person name="Dewar J."/>
            <person name="Goldberg J."/>
            <person name="Griggs A."/>
            <person name="Gujja S."/>
            <person name="Hansen M."/>
            <person name="Howarth C."/>
            <person name="Imamovic A."/>
            <person name="Larimer J."/>
            <person name="McCowan C."/>
            <person name="Murphy C."/>
            <person name="Neiman D."/>
            <person name="Pearson M."/>
            <person name="Priest M."/>
            <person name="Roberts A."/>
            <person name="Saif S."/>
            <person name="Shea T."/>
            <person name="Sisk P."/>
            <person name="Sykes S."/>
            <person name="Wortman J."/>
            <person name="Nusbaum C."/>
            <person name="Birren B."/>
        </authorList>
    </citation>
    <scope>NUCLEOTIDE SEQUENCE [LARGE SCALE GENOMIC DNA]</scope>
    <source>
        <strain evidence="2">PRA339</strain>
    </source>
</reference>
<dbReference type="AlphaFoldDB" id="A0A059EYD6"/>
<dbReference type="EMBL" id="KK365232">
    <property type="protein sequence ID" value="KCZ79759.1"/>
    <property type="molecule type" value="Genomic_DNA"/>
</dbReference>
<evidence type="ECO:0000313" key="2">
    <source>
        <dbReference type="Proteomes" id="UP000030655"/>
    </source>
</evidence>
<proteinExistence type="predicted"/>
<gene>
    <name evidence="1" type="ORF">H312_02842</name>
</gene>
<dbReference type="VEuPathDB" id="MicrosporidiaDB:H312_02842"/>
<reference evidence="1 2" key="2">
    <citation type="submission" date="2014-03" db="EMBL/GenBank/DDBJ databases">
        <title>The Genome Sequence of Anncaliia algerae insect isolate PRA339.</title>
        <authorList>
            <consortium name="The Broad Institute Genome Sequencing Platform"/>
            <consortium name="The Broad Institute Genome Sequencing Center for Infectious Disease"/>
            <person name="Cuomo C."/>
            <person name="Becnel J."/>
            <person name="Sanscrainte N."/>
            <person name="Walker B."/>
            <person name="Young S.K."/>
            <person name="Zeng Q."/>
            <person name="Gargeya S."/>
            <person name="Fitzgerald M."/>
            <person name="Haas B."/>
            <person name="Abouelleil A."/>
            <person name="Alvarado L."/>
            <person name="Arachchi H.M."/>
            <person name="Berlin A.M."/>
            <person name="Chapman S.B."/>
            <person name="Dewar J."/>
            <person name="Goldberg J."/>
            <person name="Griggs A."/>
            <person name="Gujja S."/>
            <person name="Hansen M."/>
            <person name="Howarth C."/>
            <person name="Imamovic A."/>
            <person name="Larimer J."/>
            <person name="McCowan C."/>
            <person name="Murphy C."/>
            <person name="Neiman D."/>
            <person name="Pearson M."/>
            <person name="Priest M."/>
            <person name="Roberts A."/>
            <person name="Saif S."/>
            <person name="Shea T."/>
            <person name="Sisk P."/>
            <person name="Sykes S."/>
            <person name="Wortman J."/>
            <person name="Nusbaum C."/>
            <person name="Birren B."/>
        </authorList>
    </citation>
    <scope>NUCLEOTIDE SEQUENCE [LARGE SCALE GENOMIC DNA]</scope>
    <source>
        <strain evidence="1 2">PRA339</strain>
    </source>
</reference>